<name>A0A0L8KSQ0_STRVR</name>
<dbReference type="PATRIC" id="fig|1938.6.peg.2970"/>
<comment type="caution">
    <text evidence="2">The sequence shown here is derived from an EMBL/GenBank/DDBJ whole genome shotgun (WGS) entry which is preliminary data.</text>
</comment>
<accession>A0A0L8KSQ0</accession>
<dbReference type="Proteomes" id="UP000037023">
    <property type="component" value="Unassembled WGS sequence"/>
</dbReference>
<dbReference type="InterPro" id="IPR004360">
    <property type="entry name" value="Glyas_Fos-R_dOase_dom"/>
</dbReference>
<dbReference type="EMBL" id="LGUP01000112">
    <property type="protein sequence ID" value="KOG28754.1"/>
    <property type="molecule type" value="Genomic_DNA"/>
</dbReference>
<sequence>MNVTTSTLSLTVADVDASRDFFRTHLGYEVAMAAEGFVSLSRGDAAADIVLLRSGSEVLPPEQRDQQAAGLILALTVSGIEAEERRLAAAGAPITMPLREEPWGERLFQLTDPNGVVVQLVEWATPDPAVAEDAPDAATGAATGVSDAVDTAAVDDAEAAVDTADEVDTVAAVDTAAVVDLPGGPGVPALSVITPTDENVTASPNARMTGLAAPSRGSAELSTWTVEMAAGQTGPEHVISREQVWTVTAGALEVSCGAVTEKVEAGRTFVLAPGVVRRIHAPEAAEAHVAMRADGVASVPGTDGTRALPWAR</sequence>
<dbReference type="SUPFAM" id="SSF54593">
    <property type="entry name" value="Glyoxalase/Bleomycin resistance protein/Dihydroxybiphenyl dioxygenase"/>
    <property type="match status" value="1"/>
</dbReference>
<evidence type="ECO:0000259" key="1">
    <source>
        <dbReference type="PROSITE" id="PS51819"/>
    </source>
</evidence>
<dbReference type="InterPro" id="IPR014710">
    <property type="entry name" value="RmlC-like_jellyroll"/>
</dbReference>
<dbReference type="InterPro" id="IPR029068">
    <property type="entry name" value="Glyas_Bleomycin-R_OHBP_Dase"/>
</dbReference>
<protein>
    <submittedName>
        <fullName evidence="2">Glyoxalase</fullName>
    </submittedName>
</protein>
<dbReference type="AlphaFoldDB" id="A0A0L8KSQ0"/>
<gene>
    <name evidence="2" type="ORF">ADK34_13705</name>
</gene>
<dbReference type="Gene3D" id="3.30.720.110">
    <property type="match status" value="1"/>
</dbReference>
<reference evidence="2 3" key="1">
    <citation type="submission" date="2015-06" db="EMBL/GenBank/DDBJ databases">
        <authorList>
            <person name="Hoefler B.C."/>
            <person name="Straight P.D."/>
        </authorList>
    </citation>
    <scope>NUCLEOTIDE SEQUENCE [LARGE SCALE GENOMIC DNA]</scope>
    <source>
        <strain evidence="2 3">NRRL 3427</strain>
    </source>
</reference>
<dbReference type="Gene3D" id="2.60.120.10">
    <property type="entry name" value="Jelly Rolls"/>
    <property type="match status" value="1"/>
</dbReference>
<evidence type="ECO:0000313" key="3">
    <source>
        <dbReference type="Proteomes" id="UP000037023"/>
    </source>
</evidence>
<dbReference type="InterPro" id="IPR037523">
    <property type="entry name" value="VOC_core"/>
</dbReference>
<dbReference type="Pfam" id="PF00903">
    <property type="entry name" value="Glyoxalase"/>
    <property type="match status" value="1"/>
</dbReference>
<dbReference type="Gene3D" id="3.30.720.120">
    <property type="match status" value="1"/>
</dbReference>
<dbReference type="PROSITE" id="PS51819">
    <property type="entry name" value="VOC"/>
    <property type="match status" value="1"/>
</dbReference>
<feature type="domain" description="VOC" evidence="1">
    <location>
        <begin position="4"/>
        <end position="123"/>
    </location>
</feature>
<dbReference type="SUPFAM" id="SSF51182">
    <property type="entry name" value="RmlC-like cupins"/>
    <property type="match status" value="1"/>
</dbReference>
<organism evidence="2 3">
    <name type="scientific">Streptomyces viridochromogenes</name>
    <dbReference type="NCBI Taxonomy" id="1938"/>
    <lineage>
        <taxon>Bacteria</taxon>
        <taxon>Bacillati</taxon>
        <taxon>Actinomycetota</taxon>
        <taxon>Actinomycetes</taxon>
        <taxon>Kitasatosporales</taxon>
        <taxon>Streptomycetaceae</taxon>
        <taxon>Streptomyces</taxon>
    </lineage>
</organism>
<dbReference type="InterPro" id="IPR011051">
    <property type="entry name" value="RmlC_Cupin_sf"/>
</dbReference>
<evidence type="ECO:0000313" key="2">
    <source>
        <dbReference type="EMBL" id="KOG28754.1"/>
    </source>
</evidence>
<proteinExistence type="predicted"/>